<feature type="compositionally biased region" description="Basic and acidic residues" evidence="1">
    <location>
        <begin position="127"/>
        <end position="143"/>
    </location>
</feature>
<evidence type="ECO:0000256" key="1">
    <source>
        <dbReference type="SAM" id="MobiDB-lite"/>
    </source>
</evidence>
<feature type="region of interest" description="Disordered" evidence="1">
    <location>
        <begin position="171"/>
        <end position="195"/>
    </location>
</feature>
<dbReference type="InterPro" id="IPR021641">
    <property type="entry name" value="DUF3245"/>
</dbReference>
<dbReference type="Proteomes" id="UP000734854">
    <property type="component" value="Unassembled WGS sequence"/>
</dbReference>
<evidence type="ECO:0000313" key="3">
    <source>
        <dbReference type="Proteomes" id="UP000734854"/>
    </source>
</evidence>
<dbReference type="PANTHER" id="PTHR35741">
    <property type="entry name" value="FACTOR CWC22-LIKE PROTEIN, PUTATIVE (DUF3245)-RELATED"/>
    <property type="match status" value="1"/>
</dbReference>
<feature type="region of interest" description="Disordered" evidence="1">
    <location>
        <begin position="95"/>
        <end position="150"/>
    </location>
</feature>
<gene>
    <name evidence="2" type="ORF">ZIOFF_044248</name>
</gene>
<organism evidence="2 3">
    <name type="scientific">Zingiber officinale</name>
    <name type="common">Ginger</name>
    <name type="synonym">Amomum zingiber</name>
    <dbReference type="NCBI Taxonomy" id="94328"/>
    <lineage>
        <taxon>Eukaryota</taxon>
        <taxon>Viridiplantae</taxon>
        <taxon>Streptophyta</taxon>
        <taxon>Embryophyta</taxon>
        <taxon>Tracheophyta</taxon>
        <taxon>Spermatophyta</taxon>
        <taxon>Magnoliopsida</taxon>
        <taxon>Liliopsida</taxon>
        <taxon>Zingiberales</taxon>
        <taxon>Zingiberaceae</taxon>
        <taxon>Zingiber</taxon>
    </lineage>
</organism>
<dbReference type="PANTHER" id="PTHR35741:SF1">
    <property type="entry name" value="FACTOR CWC22-LIKE PROTEIN, PUTATIVE (DUF3245)-RELATED"/>
    <property type="match status" value="1"/>
</dbReference>
<dbReference type="Pfam" id="PF11595">
    <property type="entry name" value="DUF3245"/>
    <property type="match status" value="1"/>
</dbReference>
<evidence type="ECO:0000313" key="2">
    <source>
        <dbReference type="EMBL" id="KAG6496387.1"/>
    </source>
</evidence>
<comment type="caution">
    <text evidence="2">The sequence shown here is derived from an EMBL/GenBank/DDBJ whole genome shotgun (WGS) entry which is preliminary data.</text>
</comment>
<accession>A0A8J5G0S7</accession>
<protein>
    <submittedName>
        <fullName evidence="2">Uncharacterized protein</fullName>
    </submittedName>
</protein>
<reference evidence="2 3" key="1">
    <citation type="submission" date="2020-08" db="EMBL/GenBank/DDBJ databases">
        <title>Plant Genome Project.</title>
        <authorList>
            <person name="Zhang R.-G."/>
        </authorList>
    </citation>
    <scope>NUCLEOTIDE SEQUENCE [LARGE SCALE GENOMIC DNA]</scope>
    <source>
        <tissue evidence="2">Rhizome</tissue>
    </source>
</reference>
<keyword evidence="3" id="KW-1185">Reference proteome</keyword>
<dbReference type="EMBL" id="JACMSC010000012">
    <property type="protein sequence ID" value="KAG6496387.1"/>
    <property type="molecule type" value="Genomic_DNA"/>
</dbReference>
<sequence length="272" mass="29811">MLSNPLKEPETQAKHYKLETSMDEIARLASCTNLKAVFFSNIIIRSIRSNSPTLGARSRQDVDDDLVPHPPLSLSVLARIVTVPVVSLPYFSTISLTPHSPGREPPPTTTPTPFTVPANQRLCPDTLSRDKEGSLSLSKDRMGTEPNANKIPKVVKLDKALKLAETWVNSMTTSASDEPSEVESEGRPSRLGLGAKLTPKAKVAVSVDQAARRLLGKLNSKKKLTSENVENNTPVKENVLSDEDEPESRTRAFVKKRSIPSPATLQSTKKRR</sequence>
<feature type="compositionally biased region" description="Polar residues" evidence="1">
    <location>
        <begin position="261"/>
        <end position="272"/>
    </location>
</feature>
<name>A0A8J5G0S7_ZINOF</name>
<dbReference type="AlphaFoldDB" id="A0A8J5G0S7"/>
<feature type="compositionally biased region" description="Polar residues" evidence="1">
    <location>
        <begin position="226"/>
        <end position="235"/>
    </location>
</feature>
<proteinExistence type="predicted"/>
<feature type="region of interest" description="Disordered" evidence="1">
    <location>
        <begin position="220"/>
        <end position="272"/>
    </location>
</feature>